<keyword evidence="4" id="KW-1185">Reference proteome</keyword>
<organism evidence="3 4">
    <name type="scientific">Mucuna pruriens</name>
    <name type="common">Velvet bean</name>
    <name type="synonym">Dolichos pruriens</name>
    <dbReference type="NCBI Taxonomy" id="157652"/>
    <lineage>
        <taxon>Eukaryota</taxon>
        <taxon>Viridiplantae</taxon>
        <taxon>Streptophyta</taxon>
        <taxon>Embryophyta</taxon>
        <taxon>Tracheophyta</taxon>
        <taxon>Spermatophyta</taxon>
        <taxon>Magnoliopsida</taxon>
        <taxon>eudicotyledons</taxon>
        <taxon>Gunneridae</taxon>
        <taxon>Pentapetalae</taxon>
        <taxon>rosids</taxon>
        <taxon>fabids</taxon>
        <taxon>Fabales</taxon>
        <taxon>Fabaceae</taxon>
        <taxon>Papilionoideae</taxon>
        <taxon>50 kb inversion clade</taxon>
        <taxon>NPAAA clade</taxon>
        <taxon>indigoferoid/millettioid clade</taxon>
        <taxon>Phaseoleae</taxon>
        <taxon>Mucuna</taxon>
    </lineage>
</organism>
<evidence type="ECO:0000256" key="1">
    <source>
        <dbReference type="PROSITE-ProRule" id="PRU00023"/>
    </source>
</evidence>
<feature type="repeat" description="ANK" evidence="1">
    <location>
        <begin position="62"/>
        <end position="94"/>
    </location>
</feature>
<dbReference type="Gene3D" id="2.40.70.10">
    <property type="entry name" value="Acid Proteases"/>
    <property type="match status" value="1"/>
</dbReference>
<accession>A0A371GRD5</accession>
<gene>
    <name evidence="3" type="ORF">CR513_24675</name>
</gene>
<feature type="non-terminal residue" evidence="3">
    <location>
        <position position="1"/>
    </location>
</feature>
<dbReference type="Proteomes" id="UP000257109">
    <property type="component" value="Unassembled WGS sequence"/>
</dbReference>
<evidence type="ECO:0000313" key="3">
    <source>
        <dbReference type="EMBL" id="RDX93104.1"/>
    </source>
</evidence>
<sequence length="148" mass="16605">MEISDGGTTGGMTRSRRIFSPKALRNKEPTPAKKEKTIESPKRTVMEEEARELLKVLDKGKNHNQPLHIAVKCESYMIARMLIDNGSSLNIMPKTTLDKLYSPGAILRNNPVVVKAFDGSKREVMGKITLPICMRPTTFDITFQVMDI</sequence>
<comment type="caution">
    <text evidence="3">The sequence shown here is derived from an EMBL/GenBank/DDBJ whole genome shotgun (WGS) entry which is preliminary data.</text>
</comment>
<dbReference type="AlphaFoldDB" id="A0A371GRD5"/>
<dbReference type="PROSITE" id="PS50088">
    <property type="entry name" value="ANK_REPEAT"/>
    <property type="match status" value="1"/>
</dbReference>
<feature type="region of interest" description="Disordered" evidence="2">
    <location>
        <begin position="1"/>
        <end position="44"/>
    </location>
</feature>
<dbReference type="InterPro" id="IPR002110">
    <property type="entry name" value="Ankyrin_rpt"/>
</dbReference>
<dbReference type="CDD" id="cd00303">
    <property type="entry name" value="retropepsin_like"/>
    <property type="match status" value="1"/>
</dbReference>
<dbReference type="InterPro" id="IPR021109">
    <property type="entry name" value="Peptidase_aspartic_dom_sf"/>
</dbReference>
<evidence type="ECO:0000313" key="4">
    <source>
        <dbReference type="Proteomes" id="UP000257109"/>
    </source>
</evidence>
<dbReference type="EMBL" id="QJKJ01004699">
    <property type="protein sequence ID" value="RDX93104.1"/>
    <property type="molecule type" value="Genomic_DNA"/>
</dbReference>
<proteinExistence type="predicted"/>
<dbReference type="PANTHER" id="PTHR33240">
    <property type="entry name" value="OS08G0508500 PROTEIN"/>
    <property type="match status" value="1"/>
</dbReference>
<dbReference type="OrthoDB" id="5430981at2759"/>
<evidence type="ECO:0000256" key="2">
    <source>
        <dbReference type="SAM" id="MobiDB-lite"/>
    </source>
</evidence>
<reference evidence="3" key="1">
    <citation type="submission" date="2018-05" db="EMBL/GenBank/DDBJ databases">
        <title>Draft genome of Mucuna pruriens seed.</title>
        <authorList>
            <person name="Nnadi N.E."/>
            <person name="Vos R."/>
            <person name="Hasami M.H."/>
            <person name="Devisetty U.K."/>
            <person name="Aguiy J.C."/>
        </authorList>
    </citation>
    <scope>NUCLEOTIDE SEQUENCE [LARGE SCALE GENOMIC DNA]</scope>
    <source>
        <strain evidence="3">JCA_2017</strain>
    </source>
</reference>
<dbReference type="PROSITE" id="PS50297">
    <property type="entry name" value="ANK_REP_REGION"/>
    <property type="match status" value="1"/>
</dbReference>
<protein>
    <submittedName>
        <fullName evidence="3">Uncharacterized protein</fullName>
    </submittedName>
</protein>
<feature type="compositionally biased region" description="Basic and acidic residues" evidence="2">
    <location>
        <begin position="25"/>
        <end position="44"/>
    </location>
</feature>
<keyword evidence="1" id="KW-0040">ANK repeat</keyword>
<dbReference type="PANTHER" id="PTHR33240:SF15">
    <property type="entry name" value="GAG-PRO-LIKE PROTEIN"/>
    <property type="match status" value="1"/>
</dbReference>
<name>A0A371GRD5_MUCPR</name>